<organism evidence="1 2">
    <name type="scientific">Thermosulfurimonas marina</name>
    <dbReference type="NCBI Taxonomy" id="2047767"/>
    <lineage>
        <taxon>Bacteria</taxon>
        <taxon>Pseudomonadati</taxon>
        <taxon>Thermodesulfobacteriota</taxon>
        <taxon>Thermodesulfobacteria</taxon>
        <taxon>Thermodesulfobacteriales</taxon>
        <taxon>Thermodesulfobacteriaceae</taxon>
        <taxon>Thermosulfurimonas</taxon>
    </lineage>
</organism>
<dbReference type="PROSITE" id="PS51257">
    <property type="entry name" value="PROKAR_LIPOPROTEIN"/>
    <property type="match status" value="1"/>
</dbReference>
<dbReference type="AlphaFoldDB" id="A0A6H1WRX6"/>
<gene>
    <name evidence="1" type="ORF">FVE67_03460</name>
</gene>
<dbReference type="Gene3D" id="3.40.50.10610">
    <property type="entry name" value="ABC-type transport auxiliary lipoprotein component"/>
    <property type="match status" value="1"/>
</dbReference>
<dbReference type="KEGG" id="tmai:FVE67_03460"/>
<proteinExistence type="predicted"/>
<dbReference type="Proteomes" id="UP000501253">
    <property type="component" value="Chromosome"/>
</dbReference>
<evidence type="ECO:0000313" key="1">
    <source>
        <dbReference type="EMBL" id="QJA05909.1"/>
    </source>
</evidence>
<dbReference type="EMBL" id="CP042909">
    <property type="protein sequence ID" value="QJA05909.1"/>
    <property type="molecule type" value="Genomic_DNA"/>
</dbReference>
<accession>A0A6H1WRX6</accession>
<protein>
    <submittedName>
        <fullName evidence="1">Uncharacterized protein</fullName>
    </submittedName>
</protein>
<evidence type="ECO:0000313" key="2">
    <source>
        <dbReference type="Proteomes" id="UP000501253"/>
    </source>
</evidence>
<name>A0A6H1WRX6_9BACT</name>
<keyword evidence="2" id="KW-1185">Reference proteome</keyword>
<dbReference type="RefSeq" id="WP_168719263.1">
    <property type="nucleotide sequence ID" value="NZ_CP042909.1"/>
</dbReference>
<reference evidence="1 2" key="1">
    <citation type="submission" date="2019-08" db="EMBL/GenBank/DDBJ databases">
        <title>Complete genome sequence of Thermosulfurimonas marina SU872T, an anaerobic thermophilic chemolithoautotrophic bacterium isolated from a shallow marine hydrothermal vent.</title>
        <authorList>
            <person name="Allioux M."/>
            <person name="Jebbar M."/>
            <person name="Slobodkina G."/>
            <person name="Slobodkin A."/>
            <person name="Moalic Y."/>
            <person name="Frolova A."/>
            <person name="Shao Z."/>
            <person name="Alain K."/>
        </authorList>
    </citation>
    <scope>NUCLEOTIDE SEQUENCE [LARGE SCALE GENOMIC DNA]</scope>
    <source>
        <strain evidence="1 2">SU872</strain>
    </source>
</reference>
<sequence>MRWKGLLVFLAIVFLSACARRVSSPVLKAPRTVAVLPFEAVCEPEGILFPCPVKEIAGGEIAPEAPEVLDNLLREMLSGRPGFRFVSREEYQALREEFLAQTERPTLVEWARFLGKRLSVEALLYARVFRYQERWGRGYAVERPASVAFALVLFEARSGRILWKAWFDETQQPLSENLFKIRLYGGVRWLTARELAQRGLRQLLKDFPYPSGS</sequence>